<feature type="transmembrane region" description="Helical" evidence="1">
    <location>
        <begin position="115"/>
        <end position="137"/>
    </location>
</feature>
<keyword evidence="1" id="KW-0472">Membrane</keyword>
<dbReference type="AlphaFoldDB" id="A0A2W5KAL3"/>
<name>A0A2W5KAL3_ANCNO</name>
<accession>A0A2W5KAL3</accession>
<keyword evidence="1" id="KW-1133">Transmembrane helix</keyword>
<dbReference type="Proteomes" id="UP000249577">
    <property type="component" value="Unassembled WGS sequence"/>
</dbReference>
<reference evidence="2 3" key="1">
    <citation type="submission" date="2017-08" db="EMBL/GenBank/DDBJ databases">
        <title>Infants hospitalized years apart are colonized by the same room-sourced microbial strains.</title>
        <authorList>
            <person name="Brooks B."/>
            <person name="Olm M.R."/>
            <person name="Firek B.A."/>
            <person name="Baker R."/>
            <person name="Thomas B.C."/>
            <person name="Morowitz M.J."/>
            <person name="Banfield J.F."/>
        </authorList>
    </citation>
    <scope>NUCLEOTIDE SEQUENCE [LARGE SCALE GENOMIC DNA]</scope>
    <source>
        <strain evidence="2">S2_005_003_R2_43</strain>
    </source>
</reference>
<evidence type="ECO:0000256" key="1">
    <source>
        <dbReference type="SAM" id="Phobius"/>
    </source>
</evidence>
<gene>
    <name evidence="2" type="ORF">DI565_15355</name>
</gene>
<comment type="caution">
    <text evidence="2">The sequence shown here is derived from an EMBL/GenBank/DDBJ whole genome shotgun (WGS) entry which is preliminary data.</text>
</comment>
<feature type="transmembrane region" description="Helical" evidence="1">
    <location>
        <begin position="12"/>
        <end position="37"/>
    </location>
</feature>
<dbReference type="EMBL" id="QFPN01000008">
    <property type="protein sequence ID" value="PZQ13039.1"/>
    <property type="molecule type" value="Genomic_DNA"/>
</dbReference>
<evidence type="ECO:0000313" key="2">
    <source>
        <dbReference type="EMBL" id="PZQ13039.1"/>
    </source>
</evidence>
<sequence length="156" mass="16321">MSADRTLARIVARLILAPIGFCFGVLAGFALLAFVSVEHFDAMAMFPEDVMILGYDLSVNAVTVALLFAPLLGAPAIVAVLIAEMFSIRSWVYHAAAGAGSALMPWALAPSSFEGPIFTAPEIIAAGLVGGLVHWLIAGRTSGLGDPEKEPPAEKR</sequence>
<organism evidence="2 3">
    <name type="scientific">Ancylobacter novellus</name>
    <name type="common">Thiobacillus novellus</name>
    <dbReference type="NCBI Taxonomy" id="921"/>
    <lineage>
        <taxon>Bacteria</taxon>
        <taxon>Pseudomonadati</taxon>
        <taxon>Pseudomonadota</taxon>
        <taxon>Alphaproteobacteria</taxon>
        <taxon>Hyphomicrobiales</taxon>
        <taxon>Xanthobacteraceae</taxon>
        <taxon>Ancylobacter</taxon>
    </lineage>
</organism>
<keyword evidence="1" id="KW-0812">Transmembrane</keyword>
<proteinExistence type="predicted"/>
<protein>
    <submittedName>
        <fullName evidence="2">Uncharacterized protein</fullName>
    </submittedName>
</protein>
<evidence type="ECO:0000313" key="3">
    <source>
        <dbReference type="Proteomes" id="UP000249577"/>
    </source>
</evidence>
<feature type="transmembrane region" description="Helical" evidence="1">
    <location>
        <begin position="57"/>
        <end position="83"/>
    </location>
</feature>
<feature type="transmembrane region" description="Helical" evidence="1">
    <location>
        <begin position="90"/>
        <end position="109"/>
    </location>
</feature>